<dbReference type="PANTHER" id="PTHR37984:SF5">
    <property type="entry name" value="PROTEIN NYNRIN-LIKE"/>
    <property type="match status" value="1"/>
</dbReference>
<evidence type="ECO:0000313" key="4">
    <source>
        <dbReference type="Proteomes" id="UP000663854"/>
    </source>
</evidence>
<dbReference type="Pfam" id="PF17921">
    <property type="entry name" value="Integrase_H2C2"/>
    <property type="match status" value="1"/>
</dbReference>
<dbReference type="SUPFAM" id="SSF53098">
    <property type="entry name" value="Ribonuclease H-like"/>
    <property type="match status" value="1"/>
</dbReference>
<comment type="caution">
    <text evidence="2">The sequence shown here is derived from an EMBL/GenBank/DDBJ whole genome shotgun (WGS) entry which is preliminary data.</text>
</comment>
<dbReference type="Proteomes" id="UP000663870">
    <property type="component" value="Unassembled WGS sequence"/>
</dbReference>
<evidence type="ECO:0000313" key="5">
    <source>
        <dbReference type="Proteomes" id="UP000663870"/>
    </source>
</evidence>
<dbReference type="Proteomes" id="UP000663854">
    <property type="component" value="Unassembled WGS sequence"/>
</dbReference>
<proteinExistence type="predicted"/>
<feature type="domain" description="Integrase catalytic" evidence="1">
    <location>
        <begin position="137"/>
        <end position="303"/>
    </location>
</feature>
<dbReference type="InterPro" id="IPR001584">
    <property type="entry name" value="Integrase_cat-core"/>
</dbReference>
<evidence type="ECO:0000313" key="2">
    <source>
        <dbReference type="EMBL" id="CAF1196194.1"/>
    </source>
</evidence>
<reference evidence="2" key="1">
    <citation type="submission" date="2021-02" db="EMBL/GenBank/DDBJ databases">
        <authorList>
            <person name="Nowell W R."/>
        </authorList>
    </citation>
    <scope>NUCLEOTIDE SEQUENCE</scope>
</reference>
<dbReference type="InterPro" id="IPR041588">
    <property type="entry name" value="Integrase_H2C2"/>
</dbReference>
<dbReference type="Gene3D" id="3.30.420.10">
    <property type="entry name" value="Ribonuclease H-like superfamily/Ribonuclease H"/>
    <property type="match status" value="1"/>
</dbReference>
<dbReference type="AlphaFoldDB" id="A0A814VV45"/>
<name>A0A814VV45_9BILA</name>
<dbReference type="GO" id="GO:0015074">
    <property type="term" value="P:DNA integration"/>
    <property type="evidence" value="ECO:0007669"/>
    <property type="project" value="InterPro"/>
</dbReference>
<keyword evidence="5" id="KW-1185">Reference proteome</keyword>
<dbReference type="PROSITE" id="PS50994">
    <property type="entry name" value="INTEGRASE"/>
    <property type="match status" value="1"/>
</dbReference>
<dbReference type="InterPro" id="IPR036397">
    <property type="entry name" value="RNaseH_sf"/>
</dbReference>
<evidence type="ECO:0000313" key="3">
    <source>
        <dbReference type="EMBL" id="CAF1511920.1"/>
    </source>
</evidence>
<dbReference type="InterPro" id="IPR012337">
    <property type="entry name" value="RNaseH-like_sf"/>
</dbReference>
<organism evidence="2 4">
    <name type="scientific">Rotaria sordida</name>
    <dbReference type="NCBI Taxonomy" id="392033"/>
    <lineage>
        <taxon>Eukaryota</taxon>
        <taxon>Metazoa</taxon>
        <taxon>Spiralia</taxon>
        <taxon>Gnathifera</taxon>
        <taxon>Rotifera</taxon>
        <taxon>Eurotatoria</taxon>
        <taxon>Bdelloidea</taxon>
        <taxon>Philodinida</taxon>
        <taxon>Philodinidae</taxon>
        <taxon>Rotaria</taxon>
    </lineage>
</organism>
<evidence type="ECO:0000259" key="1">
    <source>
        <dbReference type="PROSITE" id="PS50994"/>
    </source>
</evidence>
<accession>A0A814VV45</accession>
<dbReference type="Pfam" id="PF00665">
    <property type="entry name" value="rve"/>
    <property type="match status" value="1"/>
</dbReference>
<dbReference type="EMBL" id="CAJNOL010002563">
    <property type="protein sequence ID" value="CAF1511920.1"/>
    <property type="molecule type" value="Genomic_DNA"/>
</dbReference>
<sequence length="546" mass="62981">MKETFYSKLDAYLSALNFRRQSKYVITNETYNKILQVLSNEKKFNPSFNFWAKKRFTIVKISEQRIIYCIETKLPIVQYENLYEILNECHLAVGHLGRDKTWHEVKRRFAQIPLEIVKLFISLCDQCASRRVFHKPIVGKPIISVGFMTRMQIDLIDMRSSGYNDYKWIFHATDHFSKFSWLFPMISKEASNVASILQSIFYQFGAPKILQSDNGREFTAKVIADLTKTWPGLLIINGRPRNPQSQRLVERGNSVVQQLLGKWLSTNNTLDWPSGLGPVMLAINSSVAKSMKKTPFEVVFGQHPRSEDDIWKNIFDYQRQDDNNKIILEEDLPDDIANILQEVHDVESQSDLNQDSSNNNQLETNENMVLGVVQELDNDNDNTPHEIVIDHEECVDEAELVQNHVNLNVSTRHNDRHRQFREEAEQSYLKNAQSQLITYKTRSAKRQRTYVVGDMVGLKVSEVDRTNTSSTILPCKIIDKYSQNGEFMYTVAAQNGIIKEHFDSMAFLDLTTANFASLRAMNVDGLPTITFIQASQIHTKEVPHFP</sequence>
<protein>
    <recommendedName>
        <fullName evidence="1">Integrase catalytic domain-containing protein</fullName>
    </recommendedName>
</protein>
<dbReference type="InterPro" id="IPR050951">
    <property type="entry name" value="Retrovirus_Pol_polyprotein"/>
</dbReference>
<gene>
    <name evidence="3" type="ORF">JXQ802_LOCUS41049</name>
    <name evidence="2" type="ORF">PYM288_LOCUS24619</name>
</gene>
<dbReference type="GO" id="GO:0003676">
    <property type="term" value="F:nucleic acid binding"/>
    <property type="evidence" value="ECO:0007669"/>
    <property type="project" value="InterPro"/>
</dbReference>
<dbReference type="PANTHER" id="PTHR37984">
    <property type="entry name" value="PROTEIN CBG26694"/>
    <property type="match status" value="1"/>
</dbReference>
<dbReference type="EMBL" id="CAJNOH010001257">
    <property type="protein sequence ID" value="CAF1196194.1"/>
    <property type="molecule type" value="Genomic_DNA"/>
</dbReference>